<reference evidence="1 2" key="1">
    <citation type="journal article" date="2024" name="G3 (Bethesda)">
        <title>Genome assembly of Hibiscus sabdariffa L. provides insights into metabolisms of medicinal natural products.</title>
        <authorList>
            <person name="Kim T."/>
        </authorList>
    </citation>
    <scope>NUCLEOTIDE SEQUENCE [LARGE SCALE GENOMIC DNA]</scope>
    <source>
        <strain evidence="1">TK-2024</strain>
        <tissue evidence="1">Old leaves</tissue>
    </source>
</reference>
<proteinExistence type="predicted"/>
<name>A0ABR2U947_9ROSI</name>
<organism evidence="1 2">
    <name type="scientific">Hibiscus sabdariffa</name>
    <name type="common">roselle</name>
    <dbReference type="NCBI Taxonomy" id="183260"/>
    <lineage>
        <taxon>Eukaryota</taxon>
        <taxon>Viridiplantae</taxon>
        <taxon>Streptophyta</taxon>
        <taxon>Embryophyta</taxon>
        <taxon>Tracheophyta</taxon>
        <taxon>Spermatophyta</taxon>
        <taxon>Magnoliopsida</taxon>
        <taxon>eudicotyledons</taxon>
        <taxon>Gunneridae</taxon>
        <taxon>Pentapetalae</taxon>
        <taxon>rosids</taxon>
        <taxon>malvids</taxon>
        <taxon>Malvales</taxon>
        <taxon>Malvaceae</taxon>
        <taxon>Malvoideae</taxon>
        <taxon>Hibiscus</taxon>
    </lineage>
</organism>
<accession>A0ABR2U947</accession>
<dbReference type="EMBL" id="JBBPBN010000001">
    <property type="protein sequence ID" value="KAK9046241.1"/>
    <property type="molecule type" value="Genomic_DNA"/>
</dbReference>
<evidence type="ECO:0000313" key="2">
    <source>
        <dbReference type="Proteomes" id="UP001396334"/>
    </source>
</evidence>
<dbReference type="Proteomes" id="UP001396334">
    <property type="component" value="Unassembled WGS sequence"/>
</dbReference>
<keyword evidence="2" id="KW-1185">Reference proteome</keyword>
<gene>
    <name evidence="1" type="ORF">V6N11_052134</name>
</gene>
<evidence type="ECO:0000313" key="1">
    <source>
        <dbReference type="EMBL" id="KAK9046241.1"/>
    </source>
</evidence>
<protein>
    <submittedName>
        <fullName evidence="1">Uncharacterized protein</fullName>
    </submittedName>
</protein>
<sequence>MLISLMMSHSEMFPISTSISSLIAAENVVTCMDGGKDDVAPEEVTDDAGGLNDMFVVDDLGRVHVAKSVLLGNEEDVFGLGVSNEIDAAVNVALTFDMIDDWLAANDESGASVQCEPIAKIHAKKSSGAFDLSKLKEARPTITSSLPKDLRVSKARMSSYKKNIWRQFIDNPTGENEDSLLELPRVGPDSGNSLVTHGRWKY</sequence>
<comment type="caution">
    <text evidence="1">The sequence shown here is derived from an EMBL/GenBank/DDBJ whole genome shotgun (WGS) entry which is preliminary data.</text>
</comment>